<proteinExistence type="inferred from homology"/>
<evidence type="ECO:0000256" key="3">
    <source>
        <dbReference type="ARBA" id="ARBA00022603"/>
    </source>
</evidence>
<evidence type="ECO:0000313" key="7">
    <source>
        <dbReference type="Proteomes" id="UP001357733"/>
    </source>
</evidence>
<keyword evidence="6" id="KW-0689">Ribosomal protein</keyword>
<keyword evidence="7" id="KW-1185">Reference proteome</keyword>
<gene>
    <name evidence="6" type="ORF">VLK81_07855</name>
</gene>
<dbReference type="InterPro" id="IPR050078">
    <property type="entry name" value="Ribosomal_L11_MeTrfase_PrmA"/>
</dbReference>
<evidence type="ECO:0000256" key="4">
    <source>
        <dbReference type="ARBA" id="ARBA00022679"/>
    </source>
</evidence>
<dbReference type="GO" id="GO:0008276">
    <property type="term" value="F:protein methyltransferase activity"/>
    <property type="evidence" value="ECO:0007669"/>
    <property type="project" value="InterPro"/>
</dbReference>
<dbReference type="Pfam" id="PF06325">
    <property type="entry name" value="PrmA"/>
    <property type="match status" value="1"/>
</dbReference>
<keyword evidence="6" id="KW-0687">Ribonucleoprotein</keyword>
<dbReference type="GO" id="GO:0032259">
    <property type="term" value="P:methylation"/>
    <property type="evidence" value="ECO:0007669"/>
    <property type="project" value="UniProtKB-KW"/>
</dbReference>
<evidence type="ECO:0000313" key="6">
    <source>
        <dbReference type="EMBL" id="MEB3429920.1"/>
    </source>
</evidence>
<sequence>MDYIGLEIITDSMFEELITDSLYNFEISGIEIEDEKLLYDLKKSLKDKSELVDFDGSYDKNIRITTHFKEDYFNNHSEEIKEALKKLSIINYRFFKVQNKNWNEEWMKHYDIKKFLDKVVIKPSWIEYEKKDDEIVLELDPGMSFGTGYHATTELMIKYIYKNFKGGVCYDIGTGSGILAILLEKMGAEKVYAADISEDSQKAVEINSRLNSCSKIEFRLTDLQNGIEEKCDFYVSNILASLIIPQIKTIRSHLKVGGEFLFTGIIDSKEELVVEELRKEKLTLLKREELDNWVIIHGRLDA</sequence>
<dbReference type="SUPFAM" id="SSF53335">
    <property type="entry name" value="S-adenosyl-L-methionine-dependent methyltransferases"/>
    <property type="match status" value="1"/>
</dbReference>
<accession>A0AAW9MZU9</accession>
<comment type="similarity">
    <text evidence="1">Belongs to the methyltransferase superfamily. PrmA family.</text>
</comment>
<comment type="caution">
    <text evidence="6">The sequence shown here is derived from an EMBL/GenBank/DDBJ whole genome shotgun (WGS) entry which is preliminary data.</text>
</comment>
<dbReference type="Proteomes" id="UP001357733">
    <property type="component" value="Unassembled WGS sequence"/>
</dbReference>
<dbReference type="PIRSF" id="PIRSF000401">
    <property type="entry name" value="RPL11_MTase"/>
    <property type="match status" value="1"/>
</dbReference>
<keyword evidence="2" id="KW-0963">Cytoplasm</keyword>
<dbReference type="EMBL" id="JAYKOT010000003">
    <property type="protein sequence ID" value="MEB3429920.1"/>
    <property type="molecule type" value="Genomic_DNA"/>
</dbReference>
<keyword evidence="3 6" id="KW-0489">Methyltransferase</keyword>
<reference evidence="6 7" key="1">
    <citation type="submission" date="2024-01" db="EMBL/GenBank/DDBJ databases">
        <title>Complete genome sequence of Citroniella saccharovorans strain M6.X9, isolated from human fecal sample.</title>
        <authorList>
            <person name="Cheng G."/>
            <person name="Westerholm M."/>
            <person name="Schnurer A."/>
        </authorList>
    </citation>
    <scope>NUCLEOTIDE SEQUENCE [LARGE SCALE GENOMIC DNA]</scope>
    <source>
        <strain evidence="6 7">DSM 29873</strain>
    </source>
</reference>
<keyword evidence="4" id="KW-0808">Transferase</keyword>
<organism evidence="6 7">
    <name type="scientific">Citroniella saccharovorans</name>
    <dbReference type="NCBI Taxonomy" id="2053367"/>
    <lineage>
        <taxon>Bacteria</taxon>
        <taxon>Bacillati</taxon>
        <taxon>Bacillota</taxon>
        <taxon>Tissierellia</taxon>
        <taxon>Tissierellales</taxon>
        <taxon>Peptoniphilaceae</taxon>
        <taxon>Citroniella</taxon>
    </lineage>
</organism>
<dbReference type="InterPro" id="IPR004498">
    <property type="entry name" value="Ribosomal_PrmA_MeTrfase"/>
</dbReference>
<dbReference type="CDD" id="cd02440">
    <property type="entry name" value="AdoMet_MTases"/>
    <property type="match status" value="1"/>
</dbReference>
<evidence type="ECO:0000256" key="5">
    <source>
        <dbReference type="ARBA" id="ARBA00022691"/>
    </source>
</evidence>
<dbReference type="PANTHER" id="PTHR43648">
    <property type="entry name" value="ELECTRON TRANSFER FLAVOPROTEIN BETA SUBUNIT LYSINE METHYLTRANSFERASE"/>
    <property type="match status" value="1"/>
</dbReference>
<dbReference type="PANTHER" id="PTHR43648:SF1">
    <property type="entry name" value="ELECTRON TRANSFER FLAVOPROTEIN BETA SUBUNIT LYSINE METHYLTRANSFERASE"/>
    <property type="match status" value="1"/>
</dbReference>
<dbReference type="RefSeq" id="WP_324620074.1">
    <property type="nucleotide sequence ID" value="NZ_JAYKOT010000003.1"/>
</dbReference>
<keyword evidence="5" id="KW-0949">S-adenosyl-L-methionine</keyword>
<protein>
    <submittedName>
        <fullName evidence="6">50S ribosomal protein L11 methyltransferase</fullName>
    </submittedName>
</protein>
<name>A0AAW9MZU9_9FIRM</name>
<dbReference type="GO" id="GO:0005840">
    <property type="term" value="C:ribosome"/>
    <property type="evidence" value="ECO:0007669"/>
    <property type="project" value="UniProtKB-KW"/>
</dbReference>
<evidence type="ECO:0000256" key="1">
    <source>
        <dbReference type="ARBA" id="ARBA00009741"/>
    </source>
</evidence>
<dbReference type="AlphaFoldDB" id="A0AAW9MZU9"/>
<dbReference type="InterPro" id="IPR029063">
    <property type="entry name" value="SAM-dependent_MTases_sf"/>
</dbReference>
<dbReference type="Gene3D" id="3.40.50.150">
    <property type="entry name" value="Vaccinia Virus protein VP39"/>
    <property type="match status" value="1"/>
</dbReference>
<evidence type="ECO:0000256" key="2">
    <source>
        <dbReference type="ARBA" id="ARBA00022490"/>
    </source>
</evidence>